<keyword evidence="6" id="KW-0407">Ion channel</keyword>
<evidence type="ECO:0000256" key="10">
    <source>
        <dbReference type="RuleBase" id="RU004340"/>
    </source>
</evidence>
<comment type="subcellular location">
    <subcellularLocation>
        <location evidence="1">Cell membrane</location>
        <topology evidence="1">Multi-pass membrane protein</topology>
    </subcellularLocation>
</comment>
<keyword evidence="12" id="KW-1185">Reference proteome</keyword>
<dbReference type="Proteomes" id="UP000004431">
    <property type="component" value="Unassembled WGS sequence"/>
</dbReference>
<feature type="transmembrane region" description="Helical" evidence="10">
    <location>
        <begin position="37"/>
        <end position="60"/>
    </location>
</feature>
<evidence type="ECO:0000256" key="6">
    <source>
        <dbReference type="ARBA" id="ARBA00023303"/>
    </source>
</evidence>
<dbReference type="EMBL" id="AEDQ01000026">
    <property type="protein sequence ID" value="EFL43953.1"/>
    <property type="molecule type" value="Genomic_DNA"/>
</dbReference>
<proteinExistence type="inferred from homology"/>
<evidence type="ECO:0000256" key="7">
    <source>
        <dbReference type="ARBA" id="ARBA00035120"/>
    </source>
</evidence>
<evidence type="ECO:0000256" key="4">
    <source>
        <dbReference type="ARBA" id="ARBA00022989"/>
    </source>
</evidence>
<comment type="caution">
    <text evidence="11">The sequence shown here is derived from an EMBL/GenBank/DDBJ whole genome shotgun (WGS) entry which is preliminary data.</text>
</comment>
<dbReference type="Pfam" id="PF02537">
    <property type="entry name" value="CRCB"/>
    <property type="match status" value="1"/>
</dbReference>
<comment type="function">
    <text evidence="9">Fluoride-specific ion channel. Important for reducing fluoride concentration in the cell, thus reducing its toxicity.</text>
</comment>
<name>A0ABN0AZL1_9ACTN</name>
<evidence type="ECO:0000256" key="5">
    <source>
        <dbReference type="ARBA" id="ARBA00023136"/>
    </source>
</evidence>
<reference evidence="11 12" key="1">
    <citation type="submission" date="2010-08" db="EMBL/GenBank/DDBJ databases">
        <authorList>
            <person name="Durkin A.S."/>
            <person name="Madupu R."/>
            <person name="Torralba M."/>
            <person name="Gillis M."/>
            <person name="Methe B."/>
            <person name="Sutton G."/>
            <person name="Nelson K.E."/>
        </authorList>
    </citation>
    <scope>NUCLEOTIDE SEQUENCE [LARGE SCALE GENOMIC DNA]</scope>
    <source>
        <strain evidence="11 12">PB189-T1-4</strain>
    </source>
</reference>
<accession>A0ABN0AZL1</accession>
<feature type="transmembrane region" description="Helical" evidence="10">
    <location>
        <begin position="67"/>
        <end position="86"/>
    </location>
</feature>
<comment type="similarity">
    <text evidence="7 10">Belongs to the fluoride channel Fluc/FEX (TC 1.A.43) family.</text>
</comment>
<keyword evidence="3 10" id="KW-0812">Transmembrane</keyword>
<evidence type="ECO:0000256" key="8">
    <source>
        <dbReference type="ARBA" id="ARBA00035585"/>
    </source>
</evidence>
<gene>
    <name evidence="11" type="ORF">HMPREF9248_0045</name>
</gene>
<dbReference type="InterPro" id="IPR003691">
    <property type="entry name" value="FluC"/>
</dbReference>
<evidence type="ECO:0000256" key="3">
    <source>
        <dbReference type="ARBA" id="ARBA00022692"/>
    </source>
</evidence>
<evidence type="ECO:0000256" key="2">
    <source>
        <dbReference type="ARBA" id="ARBA00022475"/>
    </source>
</evidence>
<evidence type="ECO:0000256" key="9">
    <source>
        <dbReference type="ARBA" id="ARBA00049940"/>
    </source>
</evidence>
<organism evidence="11 12">
    <name type="scientific">Fannyhessea vaginae PB189-T1-4</name>
    <dbReference type="NCBI Taxonomy" id="866774"/>
    <lineage>
        <taxon>Bacteria</taxon>
        <taxon>Bacillati</taxon>
        <taxon>Actinomycetota</taxon>
        <taxon>Coriobacteriia</taxon>
        <taxon>Coriobacteriales</taxon>
        <taxon>Atopobiaceae</taxon>
        <taxon>Fannyhessea</taxon>
    </lineage>
</organism>
<comment type="catalytic activity">
    <reaction evidence="8">
        <text>fluoride(in) = fluoride(out)</text>
        <dbReference type="Rhea" id="RHEA:76159"/>
        <dbReference type="ChEBI" id="CHEBI:17051"/>
    </reaction>
    <physiologicalReaction direction="left-to-right" evidence="8">
        <dbReference type="Rhea" id="RHEA:76160"/>
    </physiologicalReaction>
</comment>
<keyword evidence="2 10" id="KW-1003">Cell membrane</keyword>
<protein>
    <recommendedName>
        <fullName evidence="10">Fluoride-specific ion channel</fullName>
    </recommendedName>
</protein>
<feature type="transmembrane region" description="Helical" evidence="10">
    <location>
        <begin position="121"/>
        <end position="142"/>
    </location>
</feature>
<sequence length="146" mass="14665">MTLSLVLILIASVCGGGGAVARQYILNRTAHLVIAPLHQVNAGMLCVNAIGCAAAAAWALVARHYALNPTLIVCVSAGVLGGFTSFSTPAAQSAHMAGEKTAGKPGSCTTSHAAGHGVWHATAYTLIMLAVCSATYALVTLVGGSY</sequence>
<evidence type="ECO:0000313" key="11">
    <source>
        <dbReference type="EMBL" id="EFL43953.1"/>
    </source>
</evidence>
<keyword evidence="6" id="KW-0813">Transport</keyword>
<dbReference type="RefSeq" id="WP_006304348.1">
    <property type="nucleotide sequence ID" value="NZ_AEDQ01000026.1"/>
</dbReference>
<evidence type="ECO:0000256" key="1">
    <source>
        <dbReference type="ARBA" id="ARBA00004651"/>
    </source>
</evidence>
<keyword evidence="5 10" id="KW-0472">Membrane</keyword>
<evidence type="ECO:0000313" key="12">
    <source>
        <dbReference type="Proteomes" id="UP000004431"/>
    </source>
</evidence>
<keyword evidence="4 10" id="KW-1133">Transmembrane helix</keyword>
<keyword evidence="6" id="KW-0406">Ion transport</keyword>